<name>A0A9X2S5I9_9FIRM</name>
<feature type="transmembrane region" description="Helical" evidence="1">
    <location>
        <begin position="20"/>
        <end position="38"/>
    </location>
</feature>
<dbReference type="RefSeq" id="WP_257490549.1">
    <property type="nucleotide sequence ID" value="NZ_CABKTM010000025.1"/>
</dbReference>
<organism evidence="2 3">
    <name type="scientific">Anaerosalibacter massiliensis</name>
    <dbReference type="NCBI Taxonomy" id="1347392"/>
    <lineage>
        <taxon>Bacteria</taxon>
        <taxon>Bacillati</taxon>
        <taxon>Bacillota</taxon>
        <taxon>Tissierellia</taxon>
        <taxon>Tissierellales</taxon>
        <taxon>Sporanaerobacteraceae</taxon>
        <taxon>Anaerosalibacter</taxon>
    </lineage>
</organism>
<protein>
    <submittedName>
        <fullName evidence="2">Uncharacterized protein</fullName>
    </submittedName>
</protein>
<proteinExistence type="predicted"/>
<dbReference type="EMBL" id="JANJZL010000007">
    <property type="protein sequence ID" value="MCR2044640.1"/>
    <property type="molecule type" value="Genomic_DNA"/>
</dbReference>
<comment type="caution">
    <text evidence="2">The sequence shown here is derived from an EMBL/GenBank/DDBJ whole genome shotgun (WGS) entry which is preliminary data.</text>
</comment>
<sequence length="42" mass="4783">MTDKKSMGLLDGLFSQGDDSMLIILFFIVIIFFSGSFGRDRY</sequence>
<reference evidence="2" key="1">
    <citation type="submission" date="2022-07" db="EMBL/GenBank/DDBJ databases">
        <title>Enhanced cultured diversity of the mouse gut microbiota enables custom-made synthetic communities.</title>
        <authorList>
            <person name="Afrizal A."/>
        </authorList>
    </citation>
    <scope>NUCLEOTIDE SEQUENCE</scope>
    <source>
        <strain evidence="2">DSM 29482</strain>
    </source>
</reference>
<evidence type="ECO:0000313" key="3">
    <source>
        <dbReference type="Proteomes" id="UP001142078"/>
    </source>
</evidence>
<dbReference type="AlphaFoldDB" id="A0A9X2S5I9"/>
<evidence type="ECO:0000256" key="1">
    <source>
        <dbReference type="SAM" id="Phobius"/>
    </source>
</evidence>
<evidence type="ECO:0000313" key="2">
    <source>
        <dbReference type="EMBL" id="MCR2044640.1"/>
    </source>
</evidence>
<dbReference type="Proteomes" id="UP001142078">
    <property type="component" value="Unassembled WGS sequence"/>
</dbReference>
<gene>
    <name evidence="2" type="ORF">NSA23_11035</name>
</gene>
<accession>A0A9X2S5I9</accession>
<keyword evidence="1" id="KW-0472">Membrane</keyword>
<keyword evidence="1" id="KW-0812">Transmembrane</keyword>
<keyword evidence="1" id="KW-1133">Transmembrane helix</keyword>
<keyword evidence="3" id="KW-1185">Reference proteome</keyword>